<sequence length="232" mass="25359">MNLRSNSLYLIISTILVIVVIYLVRSTISSQANALRSFIWKQKTTLSNEEKQTLQEQLYAFKFEIVKLRNENAALRMQLEAPLSPELGLLPARIVGNSRYLFIDQGKASGVKAGSAVVSQEILIGTVMEVGEHSSKIKVLTDPESKIPVRTQSGALGLLQGGDNKLMLTRILQSETLKIGDLVGTSGAEGLPGGILIGVINQLLDDKVEVYQQAVISPSIDYQLLTFVFVVM</sequence>
<dbReference type="Gene3D" id="2.40.10.350">
    <property type="entry name" value="Rod shape-determining protein MreC, domain 2"/>
    <property type="match status" value="1"/>
</dbReference>
<dbReference type="InterPro" id="IPR042175">
    <property type="entry name" value="Cell/Rod_MreC_2"/>
</dbReference>
<dbReference type="PANTHER" id="PTHR34138">
    <property type="entry name" value="CELL SHAPE-DETERMINING PROTEIN MREC"/>
    <property type="match status" value="1"/>
</dbReference>
<keyword evidence="5" id="KW-0472">Membrane</keyword>
<feature type="transmembrane region" description="Helical" evidence="5">
    <location>
        <begin position="6"/>
        <end position="24"/>
    </location>
</feature>
<evidence type="ECO:0000313" key="7">
    <source>
        <dbReference type="EMBL" id="PIP61432.1"/>
    </source>
</evidence>
<dbReference type="GO" id="GO:0005886">
    <property type="term" value="C:plasma membrane"/>
    <property type="evidence" value="ECO:0007669"/>
    <property type="project" value="TreeGrafter"/>
</dbReference>
<dbReference type="InterPro" id="IPR007221">
    <property type="entry name" value="MreC"/>
</dbReference>
<keyword evidence="3" id="KW-0133">Cell shape</keyword>
<keyword evidence="5" id="KW-0812">Transmembrane</keyword>
<feature type="domain" description="Rod shape-determining protein MreC beta-barrel core" evidence="6">
    <location>
        <begin position="98"/>
        <end position="231"/>
    </location>
</feature>
<evidence type="ECO:0000256" key="1">
    <source>
        <dbReference type="ARBA" id="ARBA00009369"/>
    </source>
</evidence>
<dbReference type="AlphaFoldDB" id="A0A2H0BUS6"/>
<dbReference type="Proteomes" id="UP000231246">
    <property type="component" value="Unassembled WGS sequence"/>
</dbReference>
<evidence type="ECO:0000256" key="2">
    <source>
        <dbReference type="ARBA" id="ARBA00013855"/>
    </source>
</evidence>
<gene>
    <name evidence="7" type="ORF">COW99_03975</name>
</gene>
<dbReference type="PIRSF" id="PIRSF038471">
    <property type="entry name" value="MreC"/>
    <property type="match status" value="1"/>
</dbReference>
<keyword evidence="5" id="KW-1133">Transmembrane helix</keyword>
<dbReference type="InterPro" id="IPR042177">
    <property type="entry name" value="Cell/Rod_1"/>
</dbReference>
<evidence type="ECO:0000256" key="3">
    <source>
        <dbReference type="ARBA" id="ARBA00022960"/>
    </source>
</evidence>
<evidence type="ECO:0000256" key="4">
    <source>
        <dbReference type="ARBA" id="ARBA00032089"/>
    </source>
</evidence>
<evidence type="ECO:0000259" key="6">
    <source>
        <dbReference type="Pfam" id="PF04085"/>
    </source>
</evidence>
<evidence type="ECO:0000256" key="5">
    <source>
        <dbReference type="SAM" id="Phobius"/>
    </source>
</evidence>
<comment type="similarity">
    <text evidence="1">Belongs to the MreC family.</text>
</comment>
<comment type="caution">
    <text evidence="7">The sequence shown here is derived from an EMBL/GenBank/DDBJ whole genome shotgun (WGS) entry which is preliminary data.</text>
</comment>
<dbReference type="GO" id="GO:0008360">
    <property type="term" value="P:regulation of cell shape"/>
    <property type="evidence" value="ECO:0007669"/>
    <property type="project" value="UniProtKB-KW"/>
</dbReference>
<proteinExistence type="inferred from homology"/>
<protein>
    <recommendedName>
        <fullName evidence="2">Cell shape-determining protein MreC</fullName>
    </recommendedName>
    <alternativeName>
        <fullName evidence="4">Cell shape protein MreC</fullName>
    </alternativeName>
</protein>
<dbReference type="Gene3D" id="2.40.10.340">
    <property type="entry name" value="Rod shape-determining protein MreC, domain 1"/>
    <property type="match status" value="1"/>
</dbReference>
<reference evidence="7 8" key="1">
    <citation type="submission" date="2017-09" db="EMBL/GenBank/DDBJ databases">
        <title>Depth-based differentiation of microbial function through sediment-hosted aquifers and enrichment of novel symbionts in the deep terrestrial subsurface.</title>
        <authorList>
            <person name="Probst A.J."/>
            <person name="Ladd B."/>
            <person name="Jarett J.K."/>
            <person name="Geller-Mcgrath D.E."/>
            <person name="Sieber C.M."/>
            <person name="Emerson J.B."/>
            <person name="Anantharaman K."/>
            <person name="Thomas B.C."/>
            <person name="Malmstrom R."/>
            <person name="Stieglmeier M."/>
            <person name="Klingl A."/>
            <person name="Woyke T."/>
            <person name="Ryan C.M."/>
            <person name="Banfield J.F."/>
        </authorList>
    </citation>
    <scope>NUCLEOTIDE SEQUENCE [LARGE SCALE GENOMIC DNA]</scope>
    <source>
        <strain evidence="7">CG22_combo_CG10-13_8_21_14_all_38_20</strain>
    </source>
</reference>
<dbReference type="Pfam" id="PF04085">
    <property type="entry name" value="MreC"/>
    <property type="match status" value="1"/>
</dbReference>
<evidence type="ECO:0000313" key="8">
    <source>
        <dbReference type="Proteomes" id="UP000231246"/>
    </source>
</evidence>
<dbReference type="EMBL" id="PCTA01000026">
    <property type="protein sequence ID" value="PIP61432.1"/>
    <property type="molecule type" value="Genomic_DNA"/>
</dbReference>
<dbReference type="PANTHER" id="PTHR34138:SF1">
    <property type="entry name" value="CELL SHAPE-DETERMINING PROTEIN MREC"/>
    <property type="match status" value="1"/>
</dbReference>
<accession>A0A2H0BUS6</accession>
<organism evidence="7 8">
    <name type="scientific">Candidatus Roizmanbacteria bacterium CG22_combo_CG10-13_8_21_14_all_38_20</name>
    <dbReference type="NCBI Taxonomy" id="1974862"/>
    <lineage>
        <taxon>Bacteria</taxon>
        <taxon>Candidatus Roizmaniibacteriota</taxon>
    </lineage>
</organism>
<dbReference type="InterPro" id="IPR055342">
    <property type="entry name" value="MreC_beta-barrel_core"/>
</dbReference>
<name>A0A2H0BUS6_9BACT</name>